<accession>A0ABW6BIS7</accession>
<evidence type="ECO:0000259" key="1">
    <source>
        <dbReference type="Pfam" id="PF16405"/>
    </source>
</evidence>
<name>A0ABW6BIS7_9SPHI</name>
<gene>
    <name evidence="2" type="ORF">ACFS7Y_15055</name>
</gene>
<sequence>MKIFKLNKILYVFCNLILIWGVTGCQKLDTEFLKFYDGREIVYPGTPSNIKAHSGNGRVKFEWNISPDPSIMKYILYWNNGLDSAIFDAKDNANSAIGDIIIDNIEEGTHFFTIYTVDKHNNRSIPLSVSNVKVYGEYYRKGLVNRPILSTNVDGDNKVTIIFTEGLPTNEKTIIEYTDTFGQMKQVSISQVEREITISNWKVGTPMLYQSSYRPAEDAFDTFFTLNKDRMQIKKDISSVYLSNFSQPFAAKQSDGRFRDPLNWIVNDPVKNHNSRGGWGTDEGTVLVMESGWGANDIINGKLYQNVDLPSGTYSVQIELASFGINTSQVKIVAAPGDVLPDINADGGISEVFATADLDLRNLNFVVPSKGPVSIGFAVNMRGNQFWRIKKINLYAHY</sequence>
<dbReference type="EMBL" id="JBHUPB010000010">
    <property type="protein sequence ID" value="MFD2968717.1"/>
    <property type="molecule type" value="Genomic_DNA"/>
</dbReference>
<dbReference type="PROSITE" id="PS51257">
    <property type="entry name" value="PROKAR_LIPOPROTEIN"/>
    <property type="match status" value="1"/>
</dbReference>
<dbReference type="Pfam" id="PF16405">
    <property type="entry name" value="DUF5013"/>
    <property type="match status" value="1"/>
</dbReference>
<dbReference type="RefSeq" id="WP_320185014.1">
    <property type="nucleotide sequence ID" value="NZ_CP138332.1"/>
</dbReference>
<reference evidence="3" key="1">
    <citation type="journal article" date="2019" name="Int. J. Syst. Evol. Microbiol.">
        <title>The Global Catalogue of Microorganisms (GCM) 10K type strain sequencing project: providing services to taxonomists for standard genome sequencing and annotation.</title>
        <authorList>
            <consortium name="The Broad Institute Genomics Platform"/>
            <consortium name="The Broad Institute Genome Sequencing Center for Infectious Disease"/>
            <person name="Wu L."/>
            <person name="Ma J."/>
        </authorList>
    </citation>
    <scope>NUCLEOTIDE SEQUENCE [LARGE SCALE GENOMIC DNA]</scope>
    <source>
        <strain evidence="3">KCTC 22814</strain>
    </source>
</reference>
<dbReference type="Gene3D" id="2.60.40.10">
    <property type="entry name" value="Immunoglobulins"/>
    <property type="match status" value="1"/>
</dbReference>
<organism evidence="2 3">
    <name type="scientific">Sphingobacterium bambusae</name>
    <dbReference type="NCBI Taxonomy" id="662858"/>
    <lineage>
        <taxon>Bacteria</taxon>
        <taxon>Pseudomonadati</taxon>
        <taxon>Bacteroidota</taxon>
        <taxon>Sphingobacteriia</taxon>
        <taxon>Sphingobacteriales</taxon>
        <taxon>Sphingobacteriaceae</taxon>
        <taxon>Sphingobacterium</taxon>
    </lineage>
</organism>
<evidence type="ECO:0000313" key="2">
    <source>
        <dbReference type="EMBL" id="MFD2968717.1"/>
    </source>
</evidence>
<keyword evidence="3" id="KW-1185">Reference proteome</keyword>
<proteinExistence type="predicted"/>
<comment type="caution">
    <text evidence="2">The sequence shown here is derived from an EMBL/GenBank/DDBJ whole genome shotgun (WGS) entry which is preliminary data.</text>
</comment>
<evidence type="ECO:0000313" key="3">
    <source>
        <dbReference type="Proteomes" id="UP001597525"/>
    </source>
</evidence>
<protein>
    <submittedName>
        <fullName evidence="2">DUF4998 domain-containing protein</fullName>
    </submittedName>
</protein>
<dbReference type="Proteomes" id="UP001597525">
    <property type="component" value="Unassembled WGS sequence"/>
</dbReference>
<feature type="domain" description="DUF5013" evidence="1">
    <location>
        <begin position="244"/>
        <end position="376"/>
    </location>
</feature>
<dbReference type="InterPro" id="IPR032181">
    <property type="entry name" value="DUF5013"/>
</dbReference>
<dbReference type="Pfam" id="PF16389">
    <property type="entry name" value="DUF4998"/>
    <property type="match status" value="1"/>
</dbReference>
<dbReference type="InterPro" id="IPR013783">
    <property type="entry name" value="Ig-like_fold"/>
</dbReference>